<reference evidence="6 7" key="1">
    <citation type="submission" date="2015-07" db="EMBL/GenBank/DDBJ databases">
        <title>Draft genome sequence of the Amantichitinum ursilacus IGB-41, a new chitin-degrading bacterium.</title>
        <authorList>
            <person name="Kirstahler P."/>
            <person name="Guenther M."/>
            <person name="Grumaz C."/>
            <person name="Rupp S."/>
            <person name="Zibek S."/>
            <person name="Sohn K."/>
        </authorList>
    </citation>
    <scope>NUCLEOTIDE SEQUENCE [LARGE SCALE GENOMIC DNA]</scope>
    <source>
        <strain evidence="6 7">IGB-41</strain>
    </source>
</reference>
<dbReference type="PRINTS" id="PR00420">
    <property type="entry name" value="RNGMNOXGNASE"/>
</dbReference>
<dbReference type="GO" id="GO:0102099">
    <property type="term" value="F:FAD-dependent urate hydroxylase activity"/>
    <property type="evidence" value="ECO:0007669"/>
    <property type="project" value="UniProtKB-EC"/>
</dbReference>
<keyword evidence="2" id="KW-0274">FAD</keyword>
<keyword evidence="3 6" id="KW-0560">Oxidoreductase</keyword>
<dbReference type="Pfam" id="PF01494">
    <property type="entry name" value="FAD_binding_3"/>
    <property type="match status" value="1"/>
</dbReference>
<dbReference type="RefSeq" id="WP_053939561.1">
    <property type="nucleotide sequence ID" value="NZ_LAQT01000036.1"/>
</dbReference>
<organism evidence="6 7">
    <name type="scientific">Amantichitinum ursilacus</name>
    <dbReference type="NCBI Taxonomy" id="857265"/>
    <lineage>
        <taxon>Bacteria</taxon>
        <taxon>Pseudomonadati</taxon>
        <taxon>Pseudomonadota</taxon>
        <taxon>Betaproteobacteria</taxon>
        <taxon>Neisseriales</taxon>
        <taxon>Chitinibacteraceae</taxon>
        <taxon>Amantichitinum</taxon>
    </lineage>
</organism>
<keyword evidence="1" id="KW-0285">Flavoprotein</keyword>
<dbReference type="AlphaFoldDB" id="A0A0N0XGB8"/>
<feature type="domain" description="FAD-binding" evidence="5">
    <location>
        <begin position="6"/>
        <end position="319"/>
    </location>
</feature>
<keyword evidence="4" id="KW-0503">Monooxygenase</keyword>
<dbReference type="InterPro" id="IPR002938">
    <property type="entry name" value="FAD-bd"/>
</dbReference>
<dbReference type="OrthoDB" id="8591538at2"/>
<dbReference type="GO" id="GO:0071949">
    <property type="term" value="F:FAD binding"/>
    <property type="evidence" value="ECO:0007669"/>
    <property type="project" value="InterPro"/>
</dbReference>
<dbReference type="Gene3D" id="3.50.50.60">
    <property type="entry name" value="FAD/NAD(P)-binding domain"/>
    <property type="match status" value="1"/>
</dbReference>
<dbReference type="InterPro" id="IPR036188">
    <property type="entry name" value="FAD/NAD-bd_sf"/>
</dbReference>
<gene>
    <name evidence="6" type="primary">hpxO_2</name>
    <name evidence="6" type="ORF">WG78_19950</name>
</gene>
<keyword evidence="7" id="KW-1185">Reference proteome</keyword>
<dbReference type="Proteomes" id="UP000037939">
    <property type="component" value="Unassembled WGS sequence"/>
</dbReference>
<evidence type="ECO:0000313" key="6">
    <source>
        <dbReference type="EMBL" id="KPC49631.1"/>
    </source>
</evidence>
<dbReference type="STRING" id="857265.WG78_19950"/>
<evidence type="ECO:0000256" key="3">
    <source>
        <dbReference type="ARBA" id="ARBA00023002"/>
    </source>
</evidence>
<evidence type="ECO:0000256" key="4">
    <source>
        <dbReference type="ARBA" id="ARBA00023033"/>
    </source>
</evidence>
<protein>
    <submittedName>
        <fullName evidence="6">FAD-dependent urate hydroxylase</fullName>
        <ecNumber evidence="6">1.14.13.113</ecNumber>
    </submittedName>
</protein>
<name>A0A0N0XGB8_9NEIS</name>
<evidence type="ECO:0000256" key="1">
    <source>
        <dbReference type="ARBA" id="ARBA00022630"/>
    </source>
</evidence>
<accession>A0A0N0XGB8</accession>
<dbReference type="PANTHER" id="PTHR46972">
    <property type="entry name" value="MONOOXYGENASE ASQM-RELATED"/>
    <property type="match status" value="1"/>
</dbReference>
<comment type="caution">
    <text evidence="6">The sequence shown here is derived from an EMBL/GenBank/DDBJ whole genome shotgun (WGS) entry which is preliminary data.</text>
</comment>
<dbReference type="EC" id="1.14.13.113" evidence="6"/>
<dbReference type="EMBL" id="LAQT01000036">
    <property type="protein sequence ID" value="KPC49631.1"/>
    <property type="molecule type" value="Genomic_DNA"/>
</dbReference>
<sequence length="358" mass="37687">MSQPAEIALIGAGPAGLTAAVILCRHGHKVRVYEAAAAPAQRAQGGSLDLHADKGQLALHHAGLLQAFRAIARHEDQQERAVDPISGQVIAGAAGPDRQLDRPEIDRGVLLQLLLDALPASVVQWGKKLQRVDASASGPHRLIFNDGAEASADVVIGADGAWSRVRTLLTAVQPRYTGITFFEGWIAQPTAAQASLVGRGTMFALGGPQALIAQRNGAGRLCVYAALRNVPKPWHEARSGAALKPLLRARYAGWAAPLLALFDACADFSARPIFTLPAPVQWTPRRGISLIGDAAHLMPPVGLGVNLAMLDAAEMALALCDAPDPYAALHAVESQICQRANCHMAAGIEGFSQWFGPA</sequence>
<dbReference type="PANTHER" id="PTHR46972:SF1">
    <property type="entry name" value="FAD DEPENDENT OXIDOREDUCTASE DOMAIN-CONTAINING PROTEIN"/>
    <property type="match status" value="1"/>
</dbReference>
<evidence type="ECO:0000256" key="2">
    <source>
        <dbReference type="ARBA" id="ARBA00022827"/>
    </source>
</evidence>
<dbReference type="SUPFAM" id="SSF51905">
    <property type="entry name" value="FAD/NAD(P)-binding domain"/>
    <property type="match status" value="1"/>
</dbReference>
<proteinExistence type="predicted"/>
<evidence type="ECO:0000259" key="5">
    <source>
        <dbReference type="Pfam" id="PF01494"/>
    </source>
</evidence>
<evidence type="ECO:0000313" key="7">
    <source>
        <dbReference type="Proteomes" id="UP000037939"/>
    </source>
</evidence>